<protein>
    <submittedName>
        <fullName evidence="1">Uncharacterized protein</fullName>
    </submittedName>
</protein>
<dbReference type="EMBL" id="JBBPBN010000046">
    <property type="protein sequence ID" value="KAK8995123.1"/>
    <property type="molecule type" value="Genomic_DNA"/>
</dbReference>
<reference evidence="1 2" key="1">
    <citation type="journal article" date="2024" name="G3 (Bethesda)">
        <title>Genome assembly of Hibiscus sabdariffa L. provides insights into metabolisms of medicinal natural products.</title>
        <authorList>
            <person name="Kim T."/>
        </authorList>
    </citation>
    <scope>NUCLEOTIDE SEQUENCE [LARGE SCALE GENOMIC DNA]</scope>
    <source>
        <strain evidence="1">TK-2024</strain>
        <tissue evidence="1">Old leaves</tissue>
    </source>
</reference>
<sequence>MLDFRQSPHCSNTGICGFQSFFCDYKDVKSLTLCGWTFEPLIYPMLQLHPRPRGSGLKLNRLKELWWIDYAKERFNSDALI</sequence>
<gene>
    <name evidence="1" type="ORF">V6N11_069571</name>
</gene>
<evidence type="ECO:0000313" key="2">
    <source>
        <dbReference type="Proteomes" id="UP001396334"/>
    </source>
</evidence>
<keyword evidence="2" id="KW-1185">Reference proteome</keyword>
<comment type="caution">
    <text evidence="1">The sequence shown here is derived from an EMBL/GenBank/DDBJ whole genome shotgun (WGS) entry which is preliminary data.</text>
</comment>
<dbReference type="Proteomes" id="UP001396334">
    <property type="component" value="Unassembled WGS sequence"/>
</dbReference>
<name>A0ABR2Q349_9ROSI</name>
<proteinExistence type="predicted"/>
<accession>A0ABR2Q349</accession>
<evidence type="ECO:0000313" key="1">
    <source>
        <dbReference type="EMBL" id="KAK8995123.1"/>
    </source>
</evidence>
<organism evidence="1 2">
    <name type="scientific">Hibiscus sabdariffa</name>
    <name type="common">roselle</name>
    <dbReference type="NCBI Taxonomy" id="183260"/>
    <lineage>
        <taxon>Eukaryota</taxon>
        <taxon>Viridiplantae</taxon>
        <taxon>Streptophyta</taxon>
        <taxon>Embryophyta</taxon>
        <taxon>Tracheophyta</taxon>
        <taxon>Spermatophyta</taxon>
        <taxon>Magnoliopsida</taxon>
        <taxon>eudicotyledons</taxon>
        <taxon>Gunneridae</taxon>
        <taxon>Pentapetalae</taxon>
        <taxon>rosids</taxon>
        <taxon>malvids</taxon>
        <taxon>Malvales</taxon>
        <taxon>Malvaceae</taxon>
        <taxon>Malvoideae</taxon>
        <taxon>Hibiscus</taxon>
    </lineage>
</organism>